<evidence type="ECO:0000313" key="3">
    <source>
        <dbReference type="EMBL" id="KKM90522.1"/>
    </source>
</evidence>
<proteinExistence type="predicted"/>
<name>A0A0F9PAX6_9ZZZZ</name>
<keyword evidence="1" id="KW-0472">Membrane</keyword>
<sequence>MIDNWELLFGFSSFCLGWLWGWKRAKEDKAINWIPVSERLPMDDIDKEAWPSVIDYVLVSIPDPFGQDKPTVTEYCYSMKDGWCYMDMTKSPYADKITHWQPQPDPPESEA</sequence>
<dbReference type="AlphaFoldDB" id="A0A0F9PAX6"/>
<dbReference type="Pfam" id="PF04448">
    <property type="entry name" value="DUF551"/>
    <property type="match status" value="1"/>
</dbReference>
<evidence type="ECO:0000259" key="2">
    <source>
        <dbReference type="Pfam" id="PF04448"/>
    </source>
</evidence>
<protein>
    <recommendedName>
        <fullName evidence="2">DUF551 domain-containing protein</fullName>
    </recommendedName>
</protein>
<gene>
    <name evidence="3" type="ORF">LCGC14_1237820</name>
</gene>
<keyword evidence="1" id="KW-0812">Transmembrane</keyword>
<comment type="caution">
    <text evidence="3">The sequence shown here is derived from an EMBL/GenBank/DDBJ whole genome shotgun (WGS) entry which is preliminary data.</text>
</comment>
<feature type="domain" description="DUF551" evidence="2">
    <location>
        <begin position="33"/>
        <end position="108"/>
    </location>
</feature>
<feature type="transmembrane region" description="Helical" evidence="1">
    <location>
        <begin position="6"/>
        <end position="22"/>
    </location>
</feature>
<reference evidence="3" key="1">
    <citation type="journal article" date="2015" name="Nature">
        <title>Complex archaea that bridge the gap between prokaryotes and eukaryotes.</title>
        <authorList>
            <person name="Spang A."/>
            <person name="Saw J.H."/>
            <person name="Jorgensen S.L."/>
            <person name="Zaremba-Niedzwiedzka K."/>
            <person name="Martijn J."/>
            <person name="Lind A.E."/>
            <person name="van Eijk R."/>
            <person name="Schleper C."/>
            <person name="Guy L."/>
            <person name="Ettema T.J."/>
        </authorList>
    </citation>
    <scope>NUCLEOTIDE SEQUENCE</scope>
</reference>
<organism evidence="3">
    <name type="scientific">marine sediment metagenome</name>
    <dbReference type="NCBI Taxonomy" id="412755"/>
    <lineage>
        <taxon>unclassified sequences</taxon>
        <taxon>metagenomes</taxon>
        <taxon>ecological metagenomes</taxon>
    </lineage>
</organism>
<dbReference type="EMBL" id="LAZR01006661">
    <property type="protein sequence ID" value="KKM90522.1"/>
    <property type="molecule type" value="Genomic_DNA"/>
</dbReference>
<dbReference type="InterPro" id="IPR007539">
    <property type="entry name" value="DUF551"/>
</dbReference>
<keyword evidence="1" id="KW-1133">Transmembrane helix</keyword>
<evidence type="ECO:0000256" key="1">
    <source>
        <dbReference type="SAM" id="Phobius"/>
    </source>
</evidence>
<accession>A0A0F9PAX6</accession>